<dbReference type="InterPro" id="IPR029060">
    <property type="entry name" value="PIN-like_dom_sf"/>
</dbReference>
<keyword evidence="2 5" id="KW-0540">Nuclease</keyword>
<feature type="binding site" evidence="5">
    <location>
        <position position="5"/>
    </location>
    <ligand>
        <name>Mg(2+)</name>
        <dbReference type="ChEBI" id="CHEBI:18420"/>
    </ligand>
</feature>
<accession>A0A1T4YN98</accession>
<protein>
    <recommendedName>
        <fullName evidence="5">Ribonuclease VapC</fullName>
        <shortName evidence="5">RNase VapC</shortName>
        <ecNumber evidence="5">3.1.-.-</ecNumber>
    </recommendedName>
    <alternativeName>
        <fullName evidence="5">Toxin VapC</fullName>
    </alternativeName>
</protein>
<feature type="domain" description="PIN" evidence="6">
    <location>
        <begin position="3"/>
        <end position="113"/>
    </location>
</feature>
<name>A0A1T4YN98_9BACT</name>
<dbReference type="Pfam" id="PF01850">
    <property type="entry name" value="PIN"/>
    <property type="match status" value="1"/>
</dbReference>
<evidence type="ECO:0000256" key="1">
    <source>
        <dbReference type="ARBA" id="ARBA00022649"/>
    </source>
</evidence>
<dbReference type="GO" id="GO:0016787">
    <property type="term" value="F:hydrolase activity"/>
    <property type="evidence" value="ECO:0007669"/>
    <property type="project" value="UniProtKB-KW"/>
</dbReference>
<gene>
    <name evidence="5" type="primary">vapC</name>
    <name evidence="7" type="ORF">SAMN02745166_03666</name>
</gene>
<keyword evidence="5" id="KW-0460">Magnesium</keyword>
<dbReference type="EC" id="3.1.-.-" evidence="5"/>
<evidence type="ECO:0000256" key="2">
    <source>
        <dbReference type="ARBA" id="ARBA00022722"/>
    </source>
</evidence>
<dbReference type="OrthoDB" id="329172at2"/>
<keyword evidence="3 5" id="KW-0479">Metal-binding</keyword>
<dbReference type="Proteomes" id="UP000190774">
    <property type="component" value="Unassembled WGS sequence"/>
</dbReference>
<dbReference type="RefSeq" id="WP_078814842.1">
    <property type="nucleotide sequence ID" value="NZ_FUYE01000014.1"/>
</dbReference>
<evidence type="ECO:0000313" key="8">
    <source>
        <dbReference type="Proteomes" id="UP000190774"/>
    </source>
</evidence>
<comment type="cofactor">
    <cofactor evidence="5">
        <name>Mg(2+)</name>
        <dbReference type="ChEBI" id="CHEBI:18420"/>
    </cofactor>
</comment>
<dbReference type="InterPro" id="IPR022907">
    <property type="entry name" value="VapC_family"/>
</dbReference>
<evidence type="ECO:0000259" key="6">
    <source>
        <dbReference type="Pfam" id="PF01850"/>
    </source>
</evidence>
<dbReference type="AlphaFoldDB" id="A0A1T4YN98"/>
<dbReference type="Gene3D" id="3.40.50.1010">
    <property type="entry name" value="5'-nuclease"/>
    <property type="match status" value="1"/>
</dbReference>
<evidence type="ECO:0000256" key="4">
    <source>
        <dbReference type="ARBA" id="ARBA00022801"/>
    </source>
</evidence>
<organism evidence="7 8">
    <name type="scientific">Prosthecobacter debontii</name>
    <dbReference type="NCBI Taxonomy" id="48467"/>
    <lineage>
        <taxon>Bacteria</taxon>
        <taxon>Pseudomonadati</taxon>
        <taxon>Verrucomicrobiota</taxon>
        <taxon>Verrucomicrobiia</taxon>
        <taxon>Verrucomicrobiales</taxon>
        <taxon>Verrucomicrobiaceae</taxon>
        <taxon>Prosthecobacter</taxon>
    </lineage>
</organism>
<dbReference type="STRING" id="48467.SAMN02745166_03666"/>
<dbReference type="EMBL" id="FUYE01000014">
    <property type="protein sequence ID" value="SKB02721.1"/>
    <property type="molecule type" value="Genomic_DNA"/>
</dbReference>
<dbReference type="GO" id="GO:0004540">
    <property type="term" value="F:RNA nuclease activity"/>
    <property type="evidence" value="ECO:0007669"/>
    <property type="project" value="InterPro"/>
</dbReference>
<dbReference type="GO" id="GO:0000287">
    <property type="term" value="F:magnesium ion binding"/>
    <property type="evidence" value="ECO:0007669"/>
    <property type="project" value="UniProtKB-UniRule"/>
</dbReference>
<keyword evidence="4 5" id="KW-0378">Hydrolase</keyword>
<keyword evidence="5" id="KW-0800">Toxin</keyword>
<dbReference type="InterPro" id="IPR002716">
    <property type="entry name" value="PIN_dom"/>
</dbReference>
<evidence type="ECO:0000256" key="5">
    <source>
        <dbReference type="HAMAP-Rule" id="MF_00265"/>
    </source>
</evidence>
<comment type="function">
    <text evidence="5">Toxic component of a toxin-antitoxin (TA) system. An RNase.</text>
</comment>
<feature type="binding site" evidence="5">
    <location>
        <position position="88"/>
    </location>
    <ligand>
        <name>Mg(2+)</name>
        <dbReference type="ChEBI" id="CHEBI:18420"/>
    </ligand>
</feature>
<dbReference type="CDD" id="cd09854">
    <property type="entry name" value="PIN_VapC-like"/>
    <property type="match status" value="1"/>
</dbReference>
<evidence type="ECO:0000313" key="7">
    <source>
        <dbReference type="EMBL" id="SKB02721.1"/>
    </source>
</evidence>
<keyword evidence="8" id="KW-1185">Reference proteome</keyword>
<comment type="similarity">
    <text evidence="5">Belongs to the PINc/VapC protein family.</text>
</comment>
<proteinExistence type="inferred from homology"/>
<sequence>MVLADTNVWVDFLKGKNSDQRLGQMLWAGEIVTHWIVIGELAVGGLANRGQFLSDLRELERVEAATERESLVLIENRKLYGRGIRWNDVQLLASCLIHHVPLWTHDRRLHDAAMELGCAWQG</sequence>
<keyword evidence="1 5" id="KW-1277">Toxin-antitoxin system</keyword>
<evidence type="ECO:0000256" key="3">
    <source>
        <dbReference type="ARBA" id="ARBA00022723"/>
    </source>
</evidence>
<reference evidence="8" key="1">
    <citation type="submission" date="2017-02" db="EMBL/GenBank/DDBJ databases">
        <authorList>
            <person name="Varghese N."/>
            <person name="Submissions S."/>
        </authorList>
    </citation>
    <scope>NUCLEOTIDE SEQUENCE [LARGE SCALE GENOMIC DNA]</scope>
    <source>
        <strain evidence="8">ATCC 700200</strain>
    </source>
</reference>
<dbReference type="HAMAP" id="MF_00265">
    <property type="entry name" value="VapC_Nob1"/>
    <property type="match status" value="1"/>
</dbReference>
<dbReference type="SUPFAM" id="SSF88723">
    <property type="entry name" value="PIN domain-like"/>
    <property type="match status" value="1"/>
</dbReference>
<dbReference type="GO" id="GO:0090729">
    <property type="term" value="F:toxin activity"/>
    <property type="evidence" value="ECO:0007669"/>
    <property type="project" value="UniProtKB-KW"/>
</dbReference>